<feature type="compositionally biased region" description="Polar residues" evidence="3">
    <location>
        <begin position="419"/>
        <end position="431"/>
    </location>
</feature>
<feature type="compositionally biased region" description="Low complexity" evidence="3">
    <location>
        <begin position="296"/>
        <end position="308"/>
    </location>
</feature>
<evidence type="ECO:0000313" key="5">
    <source>
        <dbReference type="Proteomes" id="UP000813461"/>
    </source>
</evidence>
<gene>
    <name evidence="4" type="ORF">FB567DRAFT_330934</name>
</gene>
<feature type="compositionally biased region" description="Low complexity" evidence="3">
    <location>
        <begin position="1"/>
        <end position="19"/>
    </location>
</feature>
<name>A0A8K0VZH4_9PLEO</name>
<protein>
    <recommendedName>
        <fullName evidence="6">L domain-like protein</fullName>
    </recommendedName>
</protein>
<feature type="compositionally biased region" description="Basic and acidic residues" evidence="3">
    <location>
        <begin position="190"/>
        <end position="200"/>
    </location>
</feature>
<dbReference type="InterPro" id="IPR001611">
    <property type="entry name" value="Leu-rich_rpt"/>
</dbReference>
<dbReference type="SUPFAM" id="SSF52058">
    <property type="entry name" value="L domain-like"/>
    <property type="match status" value="2"/>
</dbReference>
<organism evidence="4 5">
    <name type="scientific">Paraphoma chrysanthemicola</name>
    <dbReference type="NCBI Taxonomy" id="798071"/>
    <lineage>
        <taxon>Eukaryota</taxon>
        <taxon>Fungi</taxon>
        <taxon>Dikarya</taxon>
        <taxon>Ascomycota</taxon>
        <taxon>Pezizomycotina</taxon>
        <taxon>Dothideomycetes</taxon>
        <taxon>Pleosporomycetidae</taxon>
        <taxon>Pleosporales</taxon>
        <taxon>Pleosporineae</taxon>
        <taxon>Phaeosphaeriaceae</taxon>
        <taxon>Paraphoma</taxon>
    </lineage>
</organism>
<dbReference type="PANTHER" id="PTHR48051:SF1">
    <property type="entry name" value="RAS SUPPRESSOR PROTEIN 1"/>
    <property type="match status" value="1"/>
</dbReference>
<dbReference type="SMART" id="SM00365">
    <property type="entry name" value="LRR_SD22"/>
    <property type="match status" value="2"/>
</dbReference>
<dbReference type="Proteomes" id="UP000813461">
    <property type="component" value="Unassembled WGS sequence"/>
</dbReference>
<sequence length="1089" mass="117698">MDQPSSIPRPSGIPRPASRLPVLKSSNSQSQLRAPASTEQLRRKPSASSLARPTQPAPALQKKASRASLVRSNTPSTSASASSAASIGRASLASNTRRVSGIPSFGSSRASIASFPSSTNNDPVFKRPFARPPSRQTNATPQPTAQASTSQEDGLGSLDGFRSASRASSRAGSRAGFRENDPEPEYVLDNEPKPEPETTTKKKSRPSLSERTIESLSQLPSSPAAGGRRRRSSFFNADNSMPPPLRPASAMSSNGSRPTTSDGTFNVMPATPKRFGASSGRLSMTVPGKRSISANVPTPAATPSKTPTVPRPVSTIKKQPLSLAQNLQNTPKPRPLSNSKSMVARTPKARQSLSGVFGQAISPPGVAAAPSTPSQSRDAPAKRTPNTIRNVSSSSLALREQIAKAKASRKSELPDDSGEQSPKVGSSSNALREQIAKAKEAARRTKTETVRTSTPPRDAIVPAPEEIATFDFGLDDPFNQAKGGKSVLRKRIDGARVDGRLNMAAMGLKEIPDEVLDMYKYDPNDTTVAWGEIVDLTSIIAADNDLENFPEAMFPDVDIETMMDSDEGGPQFGAVQNMDIHGNNFRELPMGLRWLTQLSRLNLARNKLNVGSFEVISQILSLRELRLAENDLEGDLPSSISNLTALEVLELQSNKLTSLPDEVQQLVSLRILNVSDNQLRTVPMGLFDTRLIELIANKNRLEGCFFTITAVPHLQELNIANNSLTSLCGSDAVELPTLKMLNVSTNRFTSLPSVETWVSLMTLIVAENKLTAFPEGFTTLPKIHTADFTANDISQIDEKISLLPLQHLTLAANPLRERKFLTMAFDDIKRDLASRLAVDEPAQTGEDGVDDLVADESTIAPGWKVTPSGTLDLSSKSLSELDQSALVTVLDNIRQLYLQQNAFNIIPAVLSQITFLGVLDLSKNNIDIALTSALELPKLKELRLSGNKLTSLEPLTTHLTAPSLQTLDVSNNRLTDTLPTLRDFFPDLISLIASDNTISDLPCESLTGLKIVNLSNNDIERLEPRIGLLAGTLTSLNVEGNKFRVPSYHVLQKGTDAVLNWLRDKIPRESWKSDGTEFFDADDGVGVTF</sequence>
<feature type="compositionally biased region" description="Polar residues" evidence="3">
    <location>
        <begin position="134"/>
        <end position="152"/>
    </location>
</feature>
<dbReference type="SMART" id="SM00364">
    <property type="entry name" value="LRR_BAC"/>
    <property type="match status" value="8"/>
</dbReference>
<feature type="compositionally biased region" description="Polar residues" evidence="3">
    <location>
        <begin position="322"/>
        <end position="341"/>
    </location>
</feature>
<dbReference type="InterPro" id="IPR003591">
    <property type="entry name" value="Leu-rich_rpt_typical-subtyp"/>
</dbReference>
<feature type="compositionally biased region" description="Basic and acidic residues" evidence="3">
    <location>
        <begin position="434"/>
        <end position="449"/>
    </location>
</feature>
<keyword evidence="5" id="KW-1185">Reference proteome</keyword>
<dbReference type="InterPro" id="IPR050216">
    <property type="entry name" value="LRR_domain-containing"/>
</dbReference>
<dbReference type="GO" id="GO:0005737">
    <property type="term" value="C:cytoplasm"/>
    <property type="evidence" value="ECO:0007669"/>
    <property type="project" value="TreeGrafter"/>
</dbReference>
<dbReference type="AlphaFoldDB" id="A0A8K0VZH4"/>
<evidence type="ECO:0000256" key="1">
    <source>
        <dbReference type="ARBA" id="ARBA00022614"/>
    </source>
</evidence>
<keyword evidence="1" id="KW-0433">Leucine-rich repeat</keyword>
<feature type="compositionally biased region" description="Polar residues" evidence="3">
    <location>
        <begin position="384"/>
        <end position="396"/>
    </location>
</feature>
<dbReference type="InterPro" id="IPR032675">
    <property type="entry name" value="LRR_dom_sf"/>
</dbReference>
<feature type="compositionally biased region" description="Low complexity" evidence="3">
    <location>
        <begin position="76"/>
        <end position="94"/>
    </location>
</feature>
<reference evidence="4" key="1">
    <citation type="journal article" date="2021" name="Nat. Commun.">
        <title>Genetic determinants of endophytism in the Arabidopsis root mycobiome.</title>
        <authorList>
            <person name="Mesny F."/>
            <person name="Miyauchi S."/>
            <person name="Thiergart T."/>
            <person name="Pickel B."/>
            <person name="Atanasova L."/>
            <person name="Karlsson M."/>
            <person name="Huettel B."/>
            <person name="Barry K.W."/>
            <person name="Haridas S."/>
            <person name="Chen C."/>
            <person name="Bauer D."/>
            <person name="Andreopoulos W."/>
            <person name="Pangilinan J."/>
            <person name="LaButti K."/>
            <person name="Riley R."/>
            <person name="Lipzen A."/>
            <person name="Clum A."/>
            <person name="Drula E."/>
            <person name="Henrissat B."/>
            <person name="Kohler A."/>
            <person name="Grigoriev I.V."/>
            <person name="Martin F.M."/>
            <person name="Hacquard S."/>
        </authorList>
    </citation>
    <scope>NUCLEOTIDE SEQUENCE</scope>
    <source>
        <strain evidence="4">MPI-SDFR-AT-0120</strain>
    </source>
</reference>
<comment type="caution">
    <text evidence="4">The sequence shown here is derived from an EMBL/GenBank/DDBJ whole genome shotgun (WGS) entry which is preliminary data.</text>
</comment>
<feature type="region of interest" description="Disordered" evidence="3">
    <location>
        <begin position="1"/>
        <end position="459"/>
    </location>
</feature>
<dbReference type="Pfam" id="PF13855">
    <property type="entry name" value="LRR_8"/>
    <property type="match status" value="1"/>
</dbReference>
<dbReference type="Gene3D" id="3.80.10.10">
    <property type="entry name" value="Ribonuclease Inhibitor"/>
    <property type="match status" value="2"/>
</dbReference>
<proteinExistence type="predicted"/>
<feature type="compositionally biased region" description="Low complexity" evidence="3">
    <location>
        <begin position="160"/>
        <end position="175"/>
    </location>
</feature>
<dbReference type="PANTHER" id="PTHR48051">
    <property type="match status" value="1"/>
</dbReference>
<evidence type="ECO:0000313" key="4">
    <source>
        <dbReference type="EMBL" id="KAH7088076.1"/>
    </source>
</evidence>
<feature type="compositionally biased region" description="Polar residues" evidence="3">
    <location>
        <begin position="206"/>
        <end position="219"/>
    </location>
</feature>
<evidence type="ECO:0000256" key="2">
    <source>
        <dbReference type="ARBA" id="ARBA00022737"/>
    </source>
</evidence>
<feature type="compositionally biased region" description="Polar residues" evidence="3">
    <location>
        <begin position="250"/>
        <end position="264"/>
    </location>
</feature>
<dbReference type="SMART" id="SM00369">
    <property type="entry name" value="LRR_TYP"/>
    <property type="match status" value="9"/>
</dbReference>
<dbReference type="OrthoDB" id="676979at2759"/>
<keyword evidence="2" id="KW-0677">Repeat</keyword>
<dbReference type="PROSITE" id="PS51450">
    <property type="entry name" value="LRR"/>
    <property type="match status" value="4"/>
</dbReference>
<accession>A0A8K0VZH4</accession>
<dbReference type="EMBL" id="JAGMVJ010000008">
    <property type="protein sequence ID" value="KAH7088076.1"/>
    <property type="molecule type" value="Genomic_DNA"/>
</dbReference>
<dbReference type="Pfam" id="PF00560">
    <property type="entry name" value="LRR_1"/>
    <property type="match status" value="1"/>
</dbReference>
<evidence type="ECO:0008006" key="6">
    <source>
        <dbReference type="Google" id="ProtNLM"/>
    </source>
</evidence>
<evidence type="ECO:0000256" key="3">
    <source>
        <dbReference type="SAM" id="MobiDB-lite"/>
    </source>
</evidence>
<feature type="compositionally biased region" description="Low complexity" evidence="3">
    <location>
        <begin position="107"/>
        <end position="118"/>
    </location>
</feature>